<dbReference type="Proteomes" id="UP001060215">
    <property type="component" value="Chromosome 4"/>
</dbReference>
<protein>
    <submittedName>
        <fullName evidence="1">NAC domain-containing protein 90</fullName>
    </submittedName>
</protein>
<comment type="caution">
    <text evidence="1">The sequence shown here is derived from an EMBL/GenBank/DDBJ whole genome shotgun (WGS) entry which is preliminary data.</text>
</comment>
<evidence type="ECO:0000313" key="2">
    <source>
        <dbReference type="Proteomes" id="UP001060215"/>
    </source>
</evidence>
<name>A0ACC0HJG3_9ERIC</name>
<organism evidence="1 2">
    <name type="scientific">Camellia lanceoleosa</name>
    <dbReference type="NCBI Taxonomy" id="1840588"/>
    <lineage>
        <taxon>Eukaryota</taxon>
        <taxon>Viridiplantae</taxon>
        <taxon>Streptophyta</taxon>
        <taxon>Embryophyta</taxon>
        <taxon>Tracheophyta</taxon>
        <taxon>Spermatophyta</taxon>
        <taxon>Magnoliopsida</taxon>
        <taxon>eudicotyledons</taxon>
        <taxon>Gunneridae</taxon>
        <taxon>Pentapetalae</taxon>
        <taxon>asterids</taxon>
        <taxon>Ericales</taxon>
        <taxon>Theaceae</taxon>
        <taxon>Camellia</taxon>
    </lineage>
</organism>
<sequence>MDDLPPGFRFYPTEEELVSFYLQNKLEGRRQQDLDRVIPVLYIYHFNPWDLPQFAGERCRGDSEQWFFFIPRQEKEARGGRPNRLTTSGYWKATGSPGDVYSSQNRVIGRKRTMVFYRGRAPTGRKTEWKMNEYKAIEGEAPSSSTTPISQLREEFSLCRVYKNSNCLRAFDRRPSAAVSGEAMVHQAHHAAGDDDEAATTSHQNHPTMERIASSPESSSSGDHANIPSQTVGSDDMAVDNDPFWDWEQFDWY</sequence>
<gene>
    <name evidence="1" type="ORF">LOK49_LG05G01019</name>
</gene>
<reference evidence="1 2" key="1">
    <citation type="journal article" date="2022" name="Plant J.">
        <title>Chromosome-level genome of Camellia lanceoleosa provides a valuable resource for understanding genome evolution and self-incompatibility.</title>
        <authorList>
            <person name="Gong W."/>
            <person name="Xiao S."/>
            <person name="Wang L."/>
            <person name="Liao Z."/>
            <person name="Chang Y."/>
            <person name="Mo W."/>
            <person name="Hu G."/>
            <person name="Li W."/>
            <person name="Zhao G."/>
            <person name="Zhu H."/>
            <person name="Hu X."/>
            <person name="Ji K."/>
            <person name="Xiang X."/>
            <person name="Song Q."/>
            <person name="Yuan D."/>
            <person name="Jin S."/>
            <person name="Zhang L."/>
        </authorList>
    </citation>
    <scope>NUCLEOTIDE SEQUENCE [LARGE SCALE GENOMIC DNA]</scope>
    <source>
        <strain evidence="1">SQ_2022a</strain>
    </source>
</reference>
<dbReference type="EMBL" id="CM045761">
    <property type="protein sequence ID" value="KAI8013712.1"/>
    <property type="molecule type" value="Genomic_DNA"/>
</dbReference>
<evidence type="ECO:0000313" key="1">
    <source>
        <dbReference type="EMBL" id="KAI8013712.1"/>
    </source>
</evidence>
<accession>A0ACC0HJG3</accession>
<proteinExistence type="predicted"/>
<keyword evidence="2" id="KW-1185">Reference proteome</keyword>